<evidence type="ECO:0000313" key="8">
    <source>
        <dbReference type="EMBL" id="RAO66340.1"/>
    </source>
</evidence>
<dbReference type="AlphaFoldDB" id="A0A364KS06"/>
<evidence type="ECO:0000256" key="5">
    <source>
        <dbReference type="SAM" id="MobiDB-lite"/>
    </source>
</evidence>
<evidence type="ECO:0000256" key="3">
    <source>
        <dbReference type="ARBA" id="ARBA00022989"/>
    </source>
</evidence>
<evidence type="ECO:0000256" key="1">
    <source>
        <dbReference type="ARBA" id="ARBA00004167"/>
    </source>
</evidence>
<dbReference type="GO" id="GO:0071944">
    <property type="term" value="C:cell periphery"/>
    <property type="evidence" value="ECO:0007669"/>
    <property type="project" value="UniProtKB-ARBA"/>
</dbReference>
<keyword evidence="9" id="KW-1185">Reference proteome</keyword>
<dbReference type="GO" id="GO:0016020">
    <property type="term" value="C:membrane"/>
    <property type="evidence" value="ECO:0007669"/>
    <property type="project" value="UniProtKB-SubCell"/>
</dbReference>
<feature type="chain" id="PRO_5016850500" evidence="7">
    <location>
        <begin position="22"/>
        <end position="473"/>
    </location>
</feature>
<dbReference type="EMBL" id="MIKG01000003">
    <property type="protein sequence ID" value="RAO66340.1"/>
    <property type="molecule type" value="Genomic_DNA"/>
</dbReference>
<feature type="compositionally biased region" description="Polar residues" evidence="5">
    <location>
        <begin position="364"/>
        <end position="373"/>
    </location>
</feature>
<name>A0A364KS06_TALAM</name>
<evidence type="ECO:0000256" key="2">
    <source>
        <dbReference type="ARBA" id="ARBA00022692"/>
    </source>
</evidence>
<protein>
    <submittedName>
        <fullName evidence="8">Uncharacterized protein</fullName>
    </submittedName>
</protein>
<dbReference type="PANTHER" id="PTHR15549">
    <property type="entry name" value="PAIRED IMMUNOGLOBULIN-LIKE TYPE 2 RECEPTOR"/>
    <property type="match status" value="1"/>
</dbReference>
<feature type="region of interest" description="Disordered" evidence="5">
    <location>
        <begin position="274"/>
        <end position="322"/>
    </location>
</feature>
<feature type="signal peptide" evidence="7">
    <location>
        <begin position="1"/>
        <end position="21"/>
    </location>
</feature>
<proteinExistence type="predicted"/>
<evidence type="ECO:0000256" key="4">
    <source>
        <dbReference type="ARBA" id="ARBA00023136"/>
    </source>
</evidence>
<feature type="region of interest" description="Disordered" evidence="5">
    <location>
        <begin position="364"/>
        <end position="425"/>
    </location>
</feature>
<dbReference type="Proteomes" id="UP000249363">
    <property type="component" value="Unassembled WGS sequence"/>
</dbReference>
<evidence type="ECO:0000256" key="6">
    <source>
        <dbReference type="SAM" id="Phobius"/>
    </source>
</evidence>
<organism evidence="8 9">
    <name type="scientific">Talaromyces amestolkiae</name>
    <dbReference type="NCBI Taxonomy" id="1196081"/>
    <lineage>
        <taxon>Eukaryota</taxon>
        <taxon>Fungi</taxon>
        <taxon>Dikarya</taxon>
        <taxon>Ascomycota</taxon>
        <taxon>Pezizomycotina</taxon>
        <taxon>Eurotiomycetes</taxon>
        <taxon>Eurotiomycetidae</taxon>
        <taxon>Eurotiales</taxon>
        <taxon>Trichocomaceae</taxon>
        <taxon>Talaromyces</taxon>
        <taxon>Talaromyces sect. Talaromyces</taxon>
    </lineage>
</organism>
<dbReference type="PANTHER" id="PTHR15549:SF30">
    <property type="entry name" value="MID2 DOMAIN-CONTAINING PROTEIN"/>
    <property type="match status" value="1"/>
</dbReference>
<feature type="compositionally biased region" description="Polar residues" evidence="5">
    <location>
        <begin position="406"/>
        <end position="416"/>
    </location>
</feature>
<reference evidence="8 9" key="1">
    <citation type="journal article" date="2017" name="Biotechnol. Biofuels">
        <title>Differential beta-glucosidase expression as a function of carbon source availability in Talaromyces amestolkiae: a genomic and proteomic approach.</title>
        <authorList>
            <person name="de Eugenio L.I."/>
            <person name="Mendez-Liter J.A."/>
            <person name="Nieto-Dominguez M."/>
            <person name="Alonso L."/>
            <person name="Gil-Munoz J."/>
            <person name="Barriuso J."/>
            <person name="Prieto A."/>
            <person name="Martinez M.J."/>
        </authorList>
    </citation>
    <scope>NUCLEOTIDE SEQUENCE [LARGE SCALE GENOMIC DNA]</scope>
    <source>
        <strain evidence="8 9">CIB</strain>
    </source>
</reference>
<accession>A0A364KS06</accession>
<feature type="transmembrane region" description="Helical" evidence="6">
    <location>
        <begin position="224"/>
        <end position="243"/>
    </location>
</feature>
<dbReference type="RefSeq" id="XP_040730857.1">
    <property type="nucleotide sequence ID" value="XM_040874489.1"/>
</dbReference>
<feature type="region of interest" description="Disordered" evidence="5">
    <location>
        <begin position="451"/>
        <end position="473"/>
    </location>
</feature>
<keyword evidence="2 6" id="KW-0812">Transmembrane</keyword>
<gene>
    <name evidence="8" type="ORF">BHQ10_002352</name>
</gene>
<sequence>MLLLVSTTVEFLSGLFSWSNADEGTPADGQGLMVDARLPELWFEDIPHCTLRCLYGPALACGCAYSDFDCFCRAFSEIAGNAEIKNCITACPHNEDGRWGPDRILDFCQLVTGDDIQLPNYMNQYAGVHRRQAIPVTESQKGGTYYPSFPFISTISTISTSAQPLAAATGSVITSATSFITTLEPTTTISTGVAITSATTTSSSSASSSAPPPTGGLSTGAKTGIGVAVPLVVISILLGIFWFRRKQARDKKVHQGTGSDDIPDMSKQFWPRNLSSTASRPLPAEADSNPIHEPDSNAIHEFDGNPVSSSRHLRSSDTPSPIVYELNAQPSVRAPPPAVLASNKWGESIHDAAFTEDLSTNETLSKASLSSPVFVNDPKPATSREVDAAMPGKTTSAPAHLHHQSSDNNQEQTQLSPAKPEKNIDTDLLDLEAEIVRVREQRERLQHLQMLEDREEQLRKEIQARKSGLSKSG</sequence>
<keyword evidence="3 6" id="KW-1133">Transmembrane helix</keyword>
<comment type="caution">
    <text evidence="8">The sequence shown here is derived from an EMBL/GenBank/DDBJ whole genome shotgun (WGS) entry which is preliminary data.</text>
</comment>
<dbReference type="InterPro" id="IPR051694">
    <property type="entry name" value="Immunoregulatory_rcpt-like"/>
</dbReference>
<keyword evidence="4 6" id="KW-0472">Membrane</keyword>
<feature type="compositionally biased region" description="Basic and acidic residues" evidence="5">
    <location>
        <begin position="290"/>
        <end position="303"/>
    </location>
</feature>
<dbReference type="GeneID" id="63791569"/>
<evidence type="ECO:0000256" key="7">
    <source>
        <dbReference type="SAM" id="SignalP"/>
    </source>
</evidence>
<keyword evidence="7" id="KW-0732">Signal</keyword>
<dbReference type="OrthoDB" id="4367659at2759"/>
<evidence type="ECO:0000313" key="9">
    <source>
        <dbReference type="Proteomes" id="UP000249363"/>
    </source>
</evidence>
<feature type="compositionally biased region" description="Basic and acidic residues" evidence="5">
    <location>
        <begin position="451"/>
        <end position="464"/>
    </location>
</feature>
<comment type="subcellular location">
    <subcellularLocation>
        <location evidence="1">Membrane</location>
        <topology evidence="1">Single-pass membrane protein</topology>
    </subcellularLocation>
</comment>